<feature type="region of interest" description="Disordered" evidence="5">
    <location>
        <begin position="100"/>
        <end position="164"/>
    </location>
</feature>
<feature type="compositionally biased region" description="Acidic residues" evidence="5">
    <location>
        <begin position="140"/>
        <end position="150"/>
    </location>
</feature>
<keyword evidence="2 3" id="KW-0371">Homeobox</keyword>
<name>A0A067MFG0_BOTB1</name>
<evidence type="ECO:0000256" key="2">
    <source>
        <dbReference type="ARBA" id="ARBA00023155"/>
    </source>
</evidence>
<dbReference type="PROSITE" id="PS50071">
    <property type="entry name" value="HOMEOBOX_2"/>
    <property type="match status" value="1"/>
</dbReference>
<feature type="compositionally biased region" description="Polar residues" evidence="5">
    <location>
        <begin position="25"/>
        <end position="35"/>
    </location>
</feature>
<dbReference type="InterPro" id="IPR001356">
    <property type="entry name" value="HD"/>
</dbReference>
<evidence type="ECO:0000256" key="3">
    <source>
        <dbReference type="PROSITE-ProRule" id="PRU00108"/>
    </source>
</evidence>
<dbReference type="SMART" id="SM00389">
    <property type="entry name" value="HOX"/>
    <property type="match status" value="1"/>
</dbReference>
<sequence>MPKSLPSSRAPSSRTTPFKGRATWKNITPRTSTSPYPAASKEAFTYKPFTKVTDSQLAHLLELYRINPLPDYDERLRFGNEHGMAEKAVKIWFQNRRQKEKNRAALNDTTNYSPSHSSPSDSSGSPPSLPHTPGSMETDSGSDDDNETDDGVYTPTKRDSVPRVTVVGTDDSTVLEAAMILCFMKSSV</sequence>
<feature type="compositionally biased region" description="Low complexity" evidence="5">
    <location>
        <begin position="113"/>
        <end position="126"/>
    </location>
</feature>
<dbReference type="AlphaFoldDB" id="A0A067MFG0"/>
<dbReference type="Pfam" id="PF00046">
    <property type="entry name" value="Homeodomain"/>
    <property type="match status" value="1"/>
</dbReference>
<feature type="DNA-binding region" description="Homeobox" evidence="3">
    <location>
        <begin position="45"/>
        <end position="104"/>
    </location>
</feature>
<evidence type="ECO:0000256" key="5">
    <source>
        <dbReference type="SAM" id="MobiDB-lite"/>
    </source>
</evidence>
<dbReference type="GO" id="GO:0000978">
    <property type="term" value="F:RNA polymerase II cis-regulatory region sequence-specific DNA binding"/>
    <property type="evidence" value="ECO:0007669"/>
    <property type="project" value="TreeGrafter"/>
</dbReference>
<keyword evidence="1 3" id="KW-0238">DNA-binding</keyword>
<accession>A0A067MFG0</accession>
<gene>
    <name evidence="7" type="ORF">BOTBODRAFT_32664</name>
</gene>
<dbReference type="EMBL" id="KL198037">
    <property type="protein sequence ID" value="KDQ14528.1"/>
    <property type="molecule type" value="Genomic_DNA"/>
</dbReference>
<dbReference type="InterPro" id="IPR009057">
    <property type="entry name" value="Homeodomain-like_sf"/>
</dbReference>
<dbReference type="OrthoDB" id="6159439at2759"/>
<evidence type="ECO:0000313" key="7">
    <source>
        <dbReference type="EMBL" id="KDQ14528.1"/>
    </source>
</evidence>
<proteinExistence type="predicted"/>
<dbReference type="InParanoid" id="A0A067MFG0"/>
<evidence type="ECO:0000259" key="6">
    <source>
        <dbReference type="PROSITE" id="PS50071"/>
    </source>
</evidence>
<protein>
    <recommendedName>
        <fullName evidence="6">Homeobox domain-containing protein</fullName>
    </recommendedName>
</protein>
<dbReference type="Gene3D" id="1.10.10.60">
    <property type="entry name" value="Homeodomain-like"/>
    <property type="match status" value="1"/>
</dbReference>
<feature type="domain" description="Homeobox" evidence="6">
    <location>
        <begin position="43"/>
        <end position="103"/>
    </location>
</feature>
<dbReference type="GO" id="GO:0006357">
    <property type="term" value="P:regulation of transcription by RNA polymerase II"/>
    <property type="evidence" value="ECO:0007669"/>
    <property type="project" value="TreeGrafter"/>
</dbReference>
<dbReference type="GO" id="GO:0005634">
    <property type="term" value="C:nucleus"/>
    <property type="evidence" value="ECO:0007669"/>
    <property type="project" value="UniProtKB-SubCell"/>
</dbReference>
<reference evidence="8" key="1">
    <citation type="journal article" date="2014" name="Proc. Natl. Acad. Sci. U.S.A.">
        <title>Extensive sampling of basidiomycete genomes demonstrates inadequacy of the white-rot/brown-rot paradigm for wood decay fungi.</title>
        <authorList>
            <person name="Riley R."/>
            <person name="Salamov A.A."/>
            <person name="Brown D.W."/>
            <person name="Nagy L.G."/>
            <person name="Floudas D."/>
            <person name="Held B.W."/>
            <person name="Levasseur A."/>
            <person name="Lombard V."/>
            <person name="Morin E."/>
            <person name="Otillar R."/>
            <person name="Lindquist E.A."/>
            <person name="Sun H."/>
            <person name="LaButti K.M."/>
            <person name="Schmutz J."/>
            <person name="Jabbour D."/>
            <person name="Luo H."/>
            <person name="Baker S.E."/>
            <person name="Pisabarro A.G."/>
            <person name="Walton J.D."/>
            <person name="Blanchette R.A."/>
            <person name="Henrissat B."/>
            <person name="Martin F."/>
            <person name="Cullen D."/>
            <person name="Hibbett D.S."/>
            <person name="Grigoriev I.V."/>
        </authorList>
    </citation>
    <scope>NUCLEOTIDE SEQUENCE [LARGE SCALE GENOMIC DNA]</scope>
    <source>
        <strain evidence="8">FD-172 SS1</strain>
    </source>
</reference>
<keyword evidence="8" id="KW-1185">Reference proteome</keyword>
<dbReference type="HOGENOM" id="CLU_1440830_0_0_1"/>
<comment type="subcellular location">
    <subcellularLocation>
        <location evidence="3 4">Nucleus</location>
    </subcellularLocation>
</comment>
<dbReference type="CDD" id="cd00086">
    <property type="entry name" value="homeodomain"/>
    <property type="match status" value="1"/>
</dbReference>
<evidence type="ECO:0000313" key="8">
    <source>
        <dbReference type="Proteomes" id="UP000027195"/>
    </source>
</evidence>
<evidence type="ECO:0000256" key="1">
    <source>
        <dbReference type="ARBA" id="ARBA00023125"/>
    </source>
</evidence>
<dbReference type="PANTHER" id="PTHR24324">
    <property type="entry name" value="HOMEOBOX PROTEIN HHEX"/>
    <property type="match status" value="1"/>
</dbReference>
<organism evidence="7 8">
    <name type="scientific">Botryobasidium botryosum (strain FD-172 SS1)</name>
    <dbReference type="NCBI Taxonomy" id="930990"/>
    <lineage>
        <taxon>Eukaryota</taxon>
        <taxon>Fungi</taxon>
        <taxon>Dikarya</taxon>
        <taxon>Basidiomycota</taxon>
        <taxon>Agaricomycotina</taxon>
        <taxon>Agaricomycetes</taxon>
        <taxon>Cantharellales</taxon>
        <taxon>Botryobasidiaceae</taxon>
        <taxon>Botryobasidium</taxon>
    </lineage>
</organism>
<feature type="compositionally biased region" description="Low complexity" evidence="5">
    <location>
        <begin position="1"/>
        <end position="17"/>
    </location>
</feature>
<dbReference type="GO" id="GO:0030154">
    <property type="term" value="P:cell differentiation"/>
    <property type="evidence" value="ECO:0007669"/>
    <property type="project" value="TreeGrafter"/>
</dbReference>
<dbReference type="Proteomes" id="UP000027195">
    <property type="component" value="Unassembled WGS sequence"/>
</dbReference>
<keyword evidence="3 4" id="KW-0539">Nucleus</keyword>
<evidence type="ECO:0000256" key="4">
    <source>
        <dbReference type="RuleBase" id="RU000682"/>
    </source>
</evidence>
<feature type="region of interest" description="Disordered" evidence="5">
    <location>
        <begin position="1"/>
        <end position="39"/>
    </location>
</feature>
<dbReference type="PANTHER" id="PTHR24324:SF9">
    <property type="entry name" value="HOMEOBOX DOMAIN-CONTAINING PROTEIN"/>
    <property type="match status" value="1"/>
</dbReference>
<dbReference type="InterPro" id="IPR051000">
    <property type="entry name" value="Homeobox_DNA-bind_prot"/>
</dbReference>
<dbReference type="SUPFAM" id="SSF46689">
    <property type="entry name" value="Homeodomain-like"/>
    <property type="match status" value="1"/>
</dbReference>